<evidence type="ECO:0000313" key="2">
    <source>
        <dbReference type="Proteomes" id="UP001215598"/>
    </source>
</evidence>
<gene>
    <name evidence="1" type="ORF">B0H16DRAFT_1496660</name>
</gene>
<dbReference type="Gene3D" id="3.80.10.10">
    <property type="entry name" value="Ribonuclease Inhibitor"/>
    <property type="match status" value="1"/>
</dbReference>
<evidence type="ECO:0000313" key="1">
    <source>
        <dbReference type="EMBL" id="KAJ7780956.1"/>
    </source>
</evidence>
<evidence type="ECO:0008006" key="3">
    <source>
        <dbReference type="Google" id="ProtNLM"/>
    </source>
</evidence>
<organism evidence="1 2">
    <name type="scientific">Mycena metata</name>
    <dbReference type="NCBI Taxonomy" id="1033252"/>
    <lineage>
        <taxon>Eukaryota</taxon>
        <taxon>Fungi</taxon>
        <taxon>Dikarya</taxon>
        <taxon>Basidiomycota</taxon>
        <taxon>Agaricomycotina</taxon>
        <taxon>Agaricomycetes</taxon>
        <taxon>Agaricomycetidae</taxon>
        <taxon>Agaricales</taxon>
        <taxon>Marasmiineae</taxon>
        <taxon>Mycenaceae</taxon>
        <taxon>Mycena</taxon>
    </lineage>
</organism>
<proteinExistence type="predicted"/>
<reference evidence="1" key="1">
    <citation type="submission" date="2023-03" db="EMBL/GenBank/DDBJ databases">
        <title>Massive genome expansion in bonnet fungi (Mycena s.s.) driven by repeated elements and novel gene families across ecological guilds.</title>
        <authorList>
            <consortium name="Lawrence Berkeley National Laboratory"/>
            <person name="Harder C.B."/>
            <person name="Miyauchi S."/>
            <person name="Viragh M."/>
            <person name="Kuo A."/>
            <person name="Thoen E."/>
            <person name="Andreopoulos B."/>
            <person name="Lu D."/>
            <person name="Skrede I."/>
            <person name="Drula E."/>
            <person name="Henrissat B."/>
            <person name="Morin E."/>
            <person name="Kohler A."/>
            <person name="Barry K."/>
            <person name="LaButti K."/>
            <person name="Morin E."/>
            <person name="Salamov A."/>
            <person name="Lipzen A."/>
            <person name="Mereny Z."/>
            <person name="Hegedus B."/>
            <person name="Baldrian P."/>
            <person name="Stursova M."/>
            <person name="Weitz H."/>
            <person name="Taylor A."/>
            <person name="Grigoriev I.V."/>
            <person name="Nagy L.G."/>
            <person name="Martin F."/>
            <person name="Kauserud H."/>
        </authorList>
    </citation>
    <scope>NUCLEOTIDE SEQUENCE</scope>
    <source>
        <strain evidence="1">CBHHK182m</strain>
    </source>
</reference>
<dbReference type="AlphaFoldDB" id="A0AAD7K9E1"/>
<protein>
    <recommendedName>
        <fullName evidence="3">F-box domain-containing protein</fullName>
    </recommendedName>
</protein>
<dbReference type="Proteomes" id="UP001215598">
    <property type="component" value="Unassembled WGS sequence"/>
</dbReference>
<dbReference type="EMBL" id="JARKIB010000004">
    <property type="protein sequence ID" value="KAJ7780956.1"/>
    <property type="molecule type" value="Genomic_DNA"/>
</dbReference>
<sequence length="362" mass="40833">MAAAPHRDWANDLPTEILVEILLLAKDISDVPFSESHNPWLLAQICGRWRSVAICTPRLWSSVMLFSPTHFRLHSRHIEAVVGSLALFIPRSGQLSLKLSLDARWSHKNRDALMALLLPHSGRWDDLHIHYLDPSSKRQMLTMLKSHDLASLKTLRFSESSFGLWDPDPFHMVFYHVTSLRLTKCSTDLLTRITTPHLDHLELKECGVLDFITGLDITSFLRRSACLTRLALLRTPMNEFDLVALLKLLPALVELEIDYADLVFNRISDILLTSLHSRLTIPCVVPKLQRVSLGDLAHSSAELLLDMLESRTSDEMGCTPLQSAQLQTSTSFSVQTMLRFDVLCESGMSVGIREELGDMADT</sequence>
<accession>A0AAD7K9E1</accession>
<comment type="caution">
    <text evidence="1">The sequence shown here is derived from an EMBL/GenBank/DDBJ whole genome shotgun (WGS) entry which is preliminary data.</text>
</comment>
<keyword evidence="2" id="KW-1185">Reference proteome</keyword>
<name>A0AAD7K9E1_9AGAR</name>
<dbReference type="SUPFAM" id="SSF52047">
    <property type="entry name" value="RNI-like"/>
    <property type="match status" value="1"/>
</dbReference>
<dbReference type="InterPro" id="IPR032675">
    <property type="entry name" value="LRR_dom_sf"/>
</dbReference>